<sequence>MTTKARTSDPESGVPGLGRTMSGLRRVFDSGRTRSLSWRTQQLKGIVRLVTDHEADFAQAIASDLGRGAVDAWLGDLAPAKTEAEYAIKHLRGWARNRRVSLPMSQLPGSGWIQHEPLGVVLVIGPWNYPVLLNLAPLISAIAAGNCAVVKPSELAPATSLLLKGLLGRYVDPEAVTVVEGDGATTQELLGLGFDHAFFTGGTEVGRRVMVAAAEKLTPVTLELGGKCPVIVAADAKLGVTARRIAWTKMMNAGQTCVAPDYVLVHEKVKDEFLTLLLNAMEEMRDPGETFQRIVNERHFDRLCDYLATTTGSVVAGGEYDRPTLGLAPSVVVDPDPADTVMTEEIFGPILPVLSYRTLDDAVSFVNARPKPLAMYLFSETSSVEQALIDRIPAGGVVVNHVAMHCMVPQLPFGGIGNSGMGAYHGEWGFQTFSHRKAVLRKGTQLDPQIVYPPYSSSDLRLLRKLF</sequence>
<dbReference type="EMBL" id="RJKE01000001">
    <property type="protein sequence ID" value="ROO87838.1"/>
    <property type="molecule type" value="Genomic_DNA"/>
</dbReference>
<evidence type="ECO:0000313" key="8">
    <source>
        <dbReference type="EMBL" id="ROO87838.1"/>
    </source>
</evidence>
<evidence type="ECO:0000256" key="3">
    <source>
        <dbReference type="ARBA" id="ARBA00023027"/>
    </source>
</evidence>
<evidence type="ECO:0000256" key="4">
    <source>
        <dbReference type="PIRNR" id="PIRNR036492"/>
    </source>
</evidence>
<dbReference type="OrthoDB" id="3802174at2"/>
<dbReference type="InterPro" id="IPR016162">
    <property type="entry name" value="Ald_DH_N"/>
</dbReference>
<dbReference type="RefSeq" id="WP_123667072.1">
    <property type="nucleotide sequence ID" value="NZ_RJKE01000001.1"/>
</dbReference>
<dbReference type="InterPro" id="IPR015590">
    <property type="entry name" value="Aldehyde_DH_dom"/>
</dbReference>
<dbReference type="InterPro" id="IPR016163">
    <property type="entry name" value="Ald_DH_C"/>
</dbReference>
<dbReference type="AlphaFoldDB" id="A0A3N1D438"/>
<dbReference type="Gene3D" id="3.40.309.10">
    <property type="entry name" value="Aldehyde Dehydrogenase, Chain A, domain 2"/>
    <property type="match status" value="1"/>
</dbReference>
<feature type="active site" evidence="5">
    <location>
        <position position="223"/>
    </location>
</feature>
<dbReference type="CDD" id="cd07087">
    <property type="entry name" value="ALDH_F3-13-14_CALDH-like"/>
    <property type="match status" value="1"/>
</dbReference>
<dbReference type="PANTHER" id="PTHR43570">
    <property type="entry name" value="ALDEHYDE DEHYDROGENASE"/>
    <property type="match status" value="1"/>
</dbReference>
<evidence type="ECO:0000256" key="2">
    <source>
        <dbReference type="ARBA" id="ARBA00023002"/>
    </source>
</evidence>
<dbReference type="PANTHER" id="PTHR43570:SF16">
    <property type="entry name" value="ALDEHYDE DEHYDROGENASE TYPE III, ISOFORM Q"/>
    <property type="match status" value="1"/>
</dbReference>
<evidence type="ECO:0000256" key="5">
    <source>
        <dbReference type="PIRSR" id="PIRSR036492-1"/>
    </source>
</evidence>
<dbReference type="Gene3D" id="3.40.605.10">
    <property type="entry name" value="Aldehyde Dehydrogenase, Chain A, domain 1"/>
    <property type="match status" value="1"/>
</dbReference>
<comment type="similarity">
    <text evidence="1 4">Belongs to the aldehyde dehydrogenase family.</text>
</comment>
<organism evidence="8 9">
    <name type="scientific">Actinocorallia herbida</name>
    <dbReference type="NCBI Taxonomy" id="58109"/>
    <lineage>
        <taxon>Bacteria</taxon>
        <taxon>Bacillati</taxon>
        <taxon>Actinomycetota</taxon>
        <taxon>Actinomycetes</taxon>
        <taxon>Streptosporangiales</taxon>
        <taxon>Thermomonosporaceae</taxon>
        <taxon>Actinocorallia</taxon>
    </lineage>
</organism>
<keyword evidence="2 4" id="KW-0560">Oxidoreductase</keyword>
<evidence type="ECO:0000256" key="1">
    <source>
        <dbReference type="ARBA" id="ARBA00009986"/>
    </source>
</evidence>
<evidence type="ECO:0000256" key="6">
    <source>
        <dbReference type="SAM" id="MobiDB-lite"/>
    </source>
</evidence>
<protein>
    <recommendedName>
        <fullName evidence="4">Aldehyde dehydrogenase</fullName>
    </recommendedName>
</protein>
<dbReference type="GO" id="GO:0005737">
    <property type="term" value="C:cytoplasm"/>
    <property type="evidence" value="ECO:0007669"/>
    <property type="project" value="TreeGrafter"/>
</dbReference>
<dbReference type="Proteomes" id="UP000272400">
    <property type="component" value="Unassembled WGS sequence"/>
</dbReference>
<dbReference type="SUPFAM" id="SSF53720">
    <property type="entry name" value="ALDH-like"/>
    <property type="match status" value="1"/>
</dbReference>
<reference evidence="8 9" key="1">
    <citation type="submission" date="2018-11" db="EMBL/GenBank/DDBJ databases">
        <title>Sequencing the genomes of 1000 actinobacteria strains.</title>
        <authorList>
            <person name="Klenk H.-P."/>
        </authorList>
    </citation>
    <scope>NUCLEOTIDE SEQUENCE [LARGE SCALE GENOMIC DNA]</scope>
    <source>
        <strain evidence="8 9">DSM 44254</strain>
    </source>
</reference>
<dbReference type="Pfam" id="PF00171">
    <property type="entry name" value="Aldedh"/>
    <property type="match status" value="1"/>
</dbReference>
<feature type="region of interest" description="Disordered" evidence="6">
    <location>
        <begin position="1"/>
        <end position="20"/>
    </location>
</feature>
<dbReference type="GO" id="GO:0004029">
    <property type="term" value="F:aldehyde dehydrogenase (NAD+) activity"/>
    <property type="evidence" value="ECO:0007669"/>
    <property type="project" value="TreeGrafter"/>
</dbReference>
<dbReference type="InterPro" id="IPR016161">
    <property type="entry name" value="Ald_DH/histidinol_DH"/>
</dbReference>
<keyword evidence="9" id="KW-1185">Reference proteome</keyword>
<dbReference type="GO" id="GO:0006081">
    <property type="term" value="P:aldehyde metabolic process"/>
    <property type="evidence" value="ECO:0007669"/>
    <property type="project" value="InterPro"/>
</dbReference>
<accession>A0A3N1D438</accession>
<comment type="caution">
    <text evidence="8">The sequence shown here is derived from an EMBL/GenBank/DDBJ whole genome shotgun (WGS) entry which is preliminary data.</text>
</comment>
<evidence type="ECO:0000313" key="9">
    <source>
        <dbReference type="Proteomes" id="UP000272400"/>
    </source>
</evidence>
<dbReference type="InterPro" id="IPR012394">
    <property type="entry name" value="Aldehyde_DH_NAD(P)"/>
</dbReference>
<evidence type="ECO:0000259" key="7">
    <source>
        <dbReference type="Pfam" id="PF00171"/>
    </source>
</evidence>
<proteinExistence type="inferred from homology"/>
<name>A0A3N1D438_9ACTN</name>
<dbReference type="FunFam" id="3.40.605.10:FF:000004">
    <property type="entry name" value="Aldehyde dehydrogenase"/>
    <property type="match status" value="1"/>
</dbReference>
<gene>
    <name evidence="8" type="ORF">EDD29_5483</name>
</gene>
<feature type="domain" description="Aldehyde dehydrogenase" evidence="7">
    <location>
        <begin position="28"/>
        <end position="439"/>
    </location>
</feature>
<keyword evidence="3" id="KW-0520">NAD</keyword>
<dbReference type="PIRSF" id="PIRSF036492">
    <property type="entry name" value="ALDH"/>
    <property type="match status" value="1"/>
</dbReference>
<dbReference type="FunFam" id="3.40.309.10:FF:000003">
    <property type="entry name" value="Aldehyde dehydrogenase"/>
    <property type="match status" value="1"/>
</dbReference>
<feature type="active site" evidence="5">
    <location>
        <position position="257"/>
    </location>
</feature>